<evidence type="ECO:0000256" key="1">
    <source>
        <dbReference type="ARBA" id="ARBA00001916"/>
    </source>
</evidence>
<keyword evidence="6" id="KW-0627">Porphyrin biosynthesis</keyword>
<evidence type="ECO:0000313" key="11">
    <source>
        <dbReference type="Proteomes" id="UP000326759"/>
    </source>
</evidence>
<feature type="domain" description="Porphobilinogen deaminase C-terminal" evidence="9">
    <location>
        <begin position="235"/>
        <end position="286"/>
    </location>
</feature>
<evidence type="ECO:0000259" key="9">
    <source>
        <dbReference type="Pfam" id="PF03900"/>
    </source>
</evidence>
<dbReference type="PRINTS" id="PR00151">
    <property type="entry name" value="PORPHBDMNASE"/>
</dbReference>
<dbReference type="PANTHER" id="PTHR11557:SF0">
    <property type="entry name" value="PORPHOBILINOGEN DEAMINASE"/>
    <property type="match status" value="1"/>
</dbReference>
<proteinExistence type="inferred from homology"/>
<evidence type="ECO:0000259" key="8">
    <source>
        <dbReference type="Pfam" id="PF01379"/>
    </source>
</evidence>
<evidence type="ECO:0000256" key="6">
    <source>
        <dbReference type="ARBA" id="ARBA00023244"/>
    </source>
</evidence>
<reference evidence="10 11" key="1">
    <citation type="journal article" date="2019" name="PLoS Biol.">
        <title>Sex chromosomes control vertical transmission of feminizing Wolbachia symbionts in an isopod.</title>
        <authorList>
            <person name="Becking T."/>
            <person name="Chebbi M.A."/>
            <person name="Giraud I."/>
            <person name="Moumen B."/>
            <person name="Laverre T."/>
            <person name="Caubet Y."/>
            <person name="Peccoud J."/>
            <person name="Gilbert C."/>
            <person name="Cordaux R."/>
        </authorList>
    </citation>
    <scope>NUCLEOTIDE SEQUENCE [LARGE SCALE GENOMIC DNA]</scope>
    <source>
        <strain evidence="10">ANa2</strain>
        <tissue evidence="10">Whole body excluding digestive tract and cuticle</tissue>
    </source>
</reference>
<organism evidence="10 11">
    <name type="scientific">Armadillidium nasatum</name>
    <dbReference type="NCBI Taxonomy" id="96803"/>
    <lineage>
        <taxon>Eukaryota</taxon>
        <taxon>Metazoa</taxon>
        <taxon>Ecdysozoa</taxon>
        <taxon>Arthropoda</taxon>
        <taxon>Crustacea</taxon>
        <taxon>Multicrustacea</taxon>
        <taxon>Malacostraca</taxon>
        <taxon>Eumalacostraca</taxon>
        <taxon>Peracarida</taxon>
        <taxon>Isopoda</taxon>
        <taxon>Oniscidea</taxon>
        <taxon>Crinocheta</taxon>
        <taxon>Armadillidiidae</taxon>
        <taxon>Armadillidium</taxon>
    </lineage>
</organism>
<sequence>MSNKNLENHTKIHEDLTPLKKIETINTKVVSETLKIGTRDSELAMKQTYLVMEKLKEHYHHLSFKIESMKTLGDQILDVALSKIGSKSLFTKELEVALVEKHVDIVVHSLKNRQNLILIINKQDLPTTLPDGLVIGAVLTRENPCDAVILHSKYKDKSLKTLPEGCLIEYASTIAHQKLLVIHSYSRPIYHKCEFLDYEDCMYAVGQGALAIECREGDSSTLDLLSPLNDQDTLLSVTAERAFMKSLEGGCSVPLAVQCEVKDTELLLSGGVWSLDGSEEVKDSLSVTLRDGDDNVKESENGSSSPSRKILKVSPTIYCGLVSPKDLKKEMRIAYDLGVKLANIFIDKGAKSILESAKAANNNQTINLNPRKEQNGNQVKTSS</sequence>
<dbReference type="PANTHER" id="PTHR11557">
    <property type="entry name" value="PORPHOBILINOGEN DEAMINASE"/>
    <property type="match status" value="1"/>
</dbReference>
<feature type="domain" description="Porphobilinogen deaminase N-terminal" evidence="8">
    <location>
        <begin position="34"/>
        <end position="172"/>
    </location>
</feature>
<comment type="similarity">
    <text evidence="3">Belongs to the HMBS family.</text>
</comment>
<dbReference type="GO" id="GO:0005737">
    <property type="term" value="C:cytoplasm"/>
    <property type="evidence" value="ECO:0007669"/>
    <property type="project" value="TreeGrafter"/>
</dbReference>
<dbReference type="Pfam" id="PF03900">
    <property type="entry name" value="Porphobil_deamC"/>
    <property type="match status" value="1"/>
</dbReference>
<evidence type="ECO:0000256" key="5">
    <source>
        <dbReference type="ARBA" id="ARBA00022679"/>
    </source>
</evidence>
<dbReference type="InterPro" id="IPR022418">
    <property type="entry name" value="Porphobilinogen_deaminase_C"/>
</dbReference>
<dbReference type="InterPro" id="IPR036803">
    <property type="entry name" value="Porphobilinogen_deaminase_C_sf"/>
</dbReference>
<dbReference type="Proteomes" id="UP000326759">
    <property type="component" value="Unassembled WGS sequence"/>
</dbReference>
<comment type="caution">
    <text evidence="10">The sequence shown here is derived from an EMBL/GenBank/DDBJ whole genome shotgun (WGS) entry which is preliminary data.</text>
</comment>
<dbReference type="Pfam" id="PF01379">
    <property type="entry name" value="Porphobil_deam"/>
    <property type="match status" value="1"/>
</dbReference>
<dbReference type="EC" id="2.5.1.61" evidence="4"/>
<protein>
    <recommendedName>
        <fullName evidence="4">hydroxymethylbilane synthase</fullName>
        <ecNumber evidence="4">2.5.1.61</ecNumber>
    </recommendedName>
    <alternativeName>
        <fullName evidence="7">Hydroxymethylbilane synthase</fullName>
    </alternativeName>
</protein>
<keyword evidence="11" id="KW-1185">Reference proteome</keyword>
<dbReference type="GO" id="GO:0006782">
    <property type="term" value="P:protoporphyrinogen IX biosynthetic process"/>
    <property type="evidence" value="ECO:0007669"/>
    <property type="project" value="UniProtKB-UniPathway"/>
</dbReference>
<keyword evidence="5" id="KW-0808">Transferase</keyword>
<evidence type="ECO:0000256" key="3">
    <source>
        <dbReference type="ARBA" id="ARBA00005638"/>
    </source>
</evidence>
<dbReference type="EMBL" id="SEYY01023968">
    <property type="protein sequence ID" value="KAB7494492.1"/>
    <property type="molecule type" value="Genomic_DNA"/>
</dbReference>
<evidence type="ECO:0000313" key="10">
    <source>
        <dbReference type="EMBL" id="KAB7494492.1"/>
    </source>
</evidence>
<evidence type="ECO:0000256" key="2">
    <source>
        <dbReference type="ARBA" id="ARBA00004735"/>
    </source>
</evidence>
<evidence type="ECO:0000256" key="4">
    <source>
        <dbReference type="ARBA" id="ARBA00012655"/>
    </source>
</evidence>
<dbReference type="SUPFAM" id="SSF54782">
    <property type="entry name" value="Porphobilinogen deaminase (hydroxymethylbilane synthase), C-terminal domain"/>
    <property type="match status" value="1"/>
</dbReference>
<dbReference type="OrthoDB" id="564646at2759"/>
<evidence type="ECO:0000256" key="7">
    <source>
        <dbReference type="ARBA" id="ARBA00033064"/>
    </source>
</evidence>
<name>A0A5N5SKX5_9CRUS</name>
<accession>A0A5N5SKX5</accession>
<dbReference type="Gene3D" id="3.40.190.10">
    <property type="entry name" value="Periplasmic binding protein-like II"/>
    <property type="match status" value="1"/>
</dbReference>
<dbReference type="Gene3D" id="3.30.160.40">
    <property type="entry name" value="Porphobilinogen deaminase, C-terminal domain"/>
    <property type="match status" value="1"/>
</dbReference>
<comment type="pathway">
    <text evidence="2">Porphyrin-containing compound metabolism; protoporphyrin-IX biosynthesis; coproporphyrinogen-III from 5-aminolevulinate: step 2/4.</text>
</comment>
<dbReference type="PROSITE" id="PS00533">
    <property type="entry name" value="PORPHOBILINOGEN_DEAM"/>
    <property type="match status" value="1"/>
</dbReference>
<comment type="cofactor">
    <cofactor evidence="1">
        <name>dipyrromethane</name>
        <dbReference type="ChEBI" id="CHEBI:60342"/>
    </cofactor>
</comment>
<dbReference type="SUPFAM" id="SSF53850">
    <property type="entry name" value="Periplasmic binding protein-like II"/>
    <property type="match status" value="1"/>
</dbReference>
<gene>
    <name evidence="10" type="primary">Hmbs</name>
    <name evidence="10" type="ORF">Anas_12040</name>
</gene>
<dbReference type="InterPro" id="IPR000860">
    <property type="entry name" value="HemC"/>
</dbReference>
<dbReference type="UniPathway" id="UPA00251">
    <property type="reaction ID" value="UER00319"/>
</dbReference>
<dbReference type="InterPro" id="IPR022417">
    <property type="entry name" value="Porphobilin_deaminase_N"/>
</dbReference>
<dbReference type="GO" id="GO:0004418">
    <property type="term" value="F:hydroxymethylbilane synthase activity"/>
    <property type="evidence" value="ECO:0007669"/>
    <property type="project" value="UniProtKB-EC"/>
</dbReference>
<dbReference type="AlphaFoldDB" id="A0A5N5SKX5"/>
<dbReference type="InterPro" id="IPR022419">
    <property type="entry name" value="Porphobilin_deaminase_cofac_BS"/>
</dbReference>